<dbReference type="Pfam" id="PF05362">
    <property type="entry name" value="Lon_C"/>
    <property type="match status" value="1"/>
</dbReference>
<dbReference type="InterPro" id="IPR008269">
    <property type="entry name" value="Lon_proteolytic"/>
</dbReference>
<dbReference type="InterPro" id="IPR014721">
    <property type="entry name" value="Ribsml_uS5_D2-typ_fold_subgr"/>
</dbReference>
<dbReference type="Gene3D" id="3.30.230.10">
    <property type="match status" value="1"/>
</dbReference>
<keyword evidence="1" id="KW-0812">Transmembrane</keyword>
<evidence type="ECO:0000259" key="2">
    <source>
        <dbReference type="Pfam" id="PF05362"/>
    </source>
</evidence>
<dbReference type="OrthoDB" id="2356897at2"/>
<dbReference type="SUPFAM" id="SSF54211">
    <property type="entry name" value="Ribosomal protein S5 domain 2-like"/>
    <property type="match status" value="1"/>
</dbReference>
<feature type="domain" description="Lon proteolytic" evidence="2">
    <location>
        <begin position="232"/>
        <end position="299"/>
    </location>
</feature>
<feature type="transmembrane region" description="Helical" evidence="1">
    <location>
        <begin position="9"/>
        <end position="32"/>
    </location>
</feature>
<dbReference type="Pfam" id="PF13180">
    <property type="entry name" value="PDZ_2"/>
    <property type="match status" value="1"/>
</dbReference>
<dbReference type="InterPro" id="IPR020568">
    <property type="entry name" value="Ribosomal_Su5_D2-typ_SF"/>
</dbReference>
<evidence type="ECO:0000259" key="3">
    <source>
        <dbReference type="Pfam" id="PF13180"/>
    </source>
</evidence>
<evidence type="ECO:0000313" key="4">
    <source>
        <dbReference type="EMBL" id="OJF72026.1"/>
    </source>
</evidence>
<dbReference type="EMBL" id="LZDD01000001">
    <property type="protein sequence ID" value="OJF72026.1"/>
    <property type="molecule type" value="Genomic_DNA"/>
</dbReference>
<dbReference type="AlphaFoldDB" id="A0A1L8MMS4"/>
<dbReference type="PANTHER" id="PTHR10046">
    <property type="entry name" value="ATP DEPENDENT LON PROTEASE FAMILY MEMBER"/>
    <property type="match status" value="1"/>
</dbReference>
<dbReference type="RefSeq" id="WP_071792663.1">
    <property type="nucleotide sequence ID" value="NZ_LZDD01000001.1"/>
</dbReference>
<protein>
    <submittedName>
        <fullName evidence="4">Peptidase S16</fullName>
    </submittedName>
</protein>
<dbReference type="InterPro" id="IPR036034">
    <property type="entry name" value="PDZ_sf"/>
</dbReference>
<organism evidence="4 5">
    <name type="scientific">Streptococcus bovimastitidis</name>
    <dbReference type="NCBI Taxonomy" id="1856638"/>
    <lineage>
        <taxon>Bacteria</taxon>
        <taxon>Bacillati</taxon>
        <taxon>Bacillota</taxon>
        <taxon>Bacilli</taxon>
        <taxon>Lactobacillales</taxon>
        <taxon>Streptococcaceae</taxon>
        <taxon>Streptococcus</taxon>
    </lineage>
</organism>
<dbReference type="GO" id="GO:0004176">
    <property type="term" value="F:ATP-dependent peptidase activity"/>
    <property type="evidence" value="ECO:0007669"/>
    <property type="project" value="InterPro"/>
</dbReference>
<dbReference type="GO" id="GO:0030163">
    <property type="term" value="P:protein catabolic process"/>
    <property type="evidence" value="ECO:0007669"/>
    <property type="project" value="InterPro"/>
</dbReference>
<dbReference type="SUPFAM" id="SSF50156">
    <property type="entry name" value="PDZ domain-like"/>
    <property type="match status" value="1"/>
</dbReference>
<dbReference type="InterPro" id="IPR001478">
    <property type="entry name" value="PDZ"/>
</dbReference>
<keyword evidence="1" id="KW-1133">Transmembrane helix</keyword>
<evidence type="ECO:0000256" key="1">
    <source>
        <dbReference type="SAM" id="Phobius"/>
    </source>
</evidence>
<sequence length="347" mass="37747">MKILKSIKLWLISLLAVVAILFALFFPLPYYVEMPGGAYDIRSVLQVNNQKDKEKGSYNFVAVTLSRASLAQILYAWVTPFTEISSAEDTTGGYSDADYMRINQFYMETSQNGAIYQALKLAGKPVSLDYLGVYVLDVSKDSSFHGVLNIADTVTGVNQKEFKSSADLVKYVSSLKLGDKVTVQYTSGQEKKSKSGKVIKLKNGKNGIGIGLTDHTKVHTDQKIVFSTEGVGGPSAGLMFTLDILDQINKEDLRKGRNIAGTGTIDQDGKVGDIGGAGLKVVAAANEGAEIFFVPNNPVDKRVKKANPKAVTNYQEALKAAKQLKTKMKIVPVKNVKEAIAYLQKTK</sequence>
<dbReference type="Proteomes" id="UP000182015">
    <property type="component" value="Unassembled WGS sequence"/>
</dbReference>
<evidence type="ECO:0000313" key="5">
    <source>
        <dbReference type="Proteomes" id="UP000182015"/>
    </source>
</evidence>
<feature type="domain" description="PDZ" evidence="3">
    <location>
        <begin position="129"/>
        <end position="193"/>
    </location>
</feature>
<name>A0A1L8MMS4_9STRE</name>
<proteinExistence type="predicted"/>
<comment type="caution">
    <text evidence="4">The sequence shown here is derived from an EMBL/GenBank/DDBJ whole genome shotgun (WGS) entry which is preliminary data.</text>
</comment>
<dbReference type="STRING" id="1856638.A9Q68_00345"/>
<keyword evidence="5" id="KW-1185">Reference proteome</keyword>
<dbReference type="GO" id="GO:0004252">
    <property type="term" value="F:serine-type endopeptidase activity"/>
    <property type="evidence" value="ECO:0007669"/>
    <property type="project" value="InterPro"/>
</dbReference>
<reference evidence="5" key="1">
    <citation type="submission" date="2016-06" db="EMBL/GenBank/DDBJ databases">
        <authorList>
            <person name="de Vries S.P.W."/>
            <person name="Hadjirin N.F."/>
            <person name="Lay E.M."/>
            <person name="Zadoks R.N."/>
            <person name="Peacock S.J."/>
            <person name="Parkhill J."/>
            <person name="Grant A.J."/>
            <person name="Mcdougall S."/>
            <person name="Holmes M.A."/>
        </authorList>
    </citation>
    <scope>NUCLEOTIDE SEQUENCE [LARGE SCALE GENOMIC DNA]</scope>
    <source>
        <strain evidence="5">NZ1587</strain>
    </source>
</reference>
<keyword evidence="1" id="KW-0472">Membrane</keyword>
<accession>A0A1L8MMS4</accession>
<dbReference type="InterPro" id="IPR027065">
    <property type="entry name" value="Lon_Prtase"/>
</dbReference>
<gene>
    <name evidence="4" type="ORF">A9Q68_00345</name>
</gene>
<dbReference type="GO" id="GO:0005524">
    <property type="term" value="F:ATP binding"/>
    <property type="evidence" value="ECO:0007669"/>
    <property type="project" value="InterPro"/>
</dbReference>
<dbReference type="NCBIfam" id="NF041438">
    <property type="entry name" value="SepM_fam_S16"/>
    <property type="match status" value="1"/>
</dbReference>
<dbReference type="GO" id="GO:0006508">
    <property type="term" value="P:proteolysis"/>
    <property type="evidence" value="ECO:0007669"/>
    <property type="project" value="InterPro"/>
</dbReference>